<keyword evidence="5" id="KW-1185">Reference proteome</keyword>
<gene>
    <name evidence="4" type="ORF">ACFFIC_01200</name>
</gene>
<dbReference type="InterPro" id="IPR000182">
    <property type="entry name" value="GNAT_dom"/>
</dbReference>
<dbReference type="InterPro" id="IPR050832">
    <property type="entry name" value="Bact_Acetyltransf"/>
</dbReference>
<evidence type="ECO:0000313" key="4">
    <source>
        <dbReference type="EMBL" id="MFC0384162.1"/>
    </source>
</evidence>
<dbReference type="CDD" id="cd04301">
    <property type="entry name" value="NAT_SF"/>
    <property type="match status" value="1"/>
</dbReference>
<dbReference type="SUPFAM" id="SSF55729">
    <property type="entry name" value="Acyl-CoA N-acyltransferases (Nat)"/>
    <property type="match status" value="1"/>
</dbReference>
<dbReference type="RefSeq" id="WP_377048184.1">
    <property type="nucleotide sequence ID" value="NZ_JBHLVZ010000001.1"/>
</dbReference>
<comment type="caution">
    <text evidence="4">The sequence shown here is derived from an EMBL/GenBank/DDBJ whole genome shotgun (WGS) entry which is preliminary data.</text>
</comment>
<accession>A0ABV6IKP9</accession>
<sequence>MTPRVSRMAALPPGFPVLRDAALGEGWKMLRVLEEDMASGAMRFAAPGEGLFVAWRGGALAGIAGLTVDPYAETDTVARVRRLYVAPPQRHHGVGRALLEAMAASAAEGGFRAVRVRAPAAAGRFYEACGFLPALLRSATHMRPL</sequence>
<evidence type="ECO:0000313" key="5">
    <source>
        <dbReference type="Proteomes" id="UP001589789"/>
    </source>
</evidence>
<dbReference type="GO" id="GO:0016746">
    <property type="term" value="F:acyltransferase activity"/>
    <property type="evidence" value="ECO:0007669"/>
    <property type="project" value="UniProtKB-KW"/>
</dbReference>
<feature type="domain" description="N-acetyltransferase" evidence="3">
    <location>
        <begin position="1"/>
        <end position="145"/>
    </location>
</feature>
<keyword evidence="2 4" id="KW-0012">Acyltransferase</keyword>
<dbReference type="InterPro" id="IPR016181">
    <property type="entry name" value="Acyl_CoA_acyltransferase"/>
</dbReference>
<protein>
    <submittedName>
        <fullName evidence="4">GNAT family N-acetyltransferase</fullName>
        <ecNumber evidence="4">2.3.-.-</ecNumber>
    </submittedName>
</protein>
<dbReference type="EC" id="2.3.-.-" evidence="4"/>
<evidence type="ECO:0000259" key="3">
    <source>
        <dbReference type="PROSITE" id="PS51186"/>
    </source>
</evidence>
<dbReference type="Pfam" id="PF13508">
    <property type="entry name" value="Acetyltransf_7"/>
    <property type="match status" value="1"/>
</dbReference>
<organism evidence="4 5">
    <name type="scientific">Muricoccus vinaceus</name>
    <dbReference type="NCBI Taxonomy" id="424704"/>
    <lineage>
        <taxon>Bacteria</taxon>
        <taxon>Pseudomonadati</taxon>
        <taxon>Pseudomonadota</taxon>
        <taxon>Alphaproteobacteria</taxon>
        <taxon>Acetobacterales</taxon>
        <taxon>Roseomonadaceae</taxon>
        <taxon>Muricoccus</taxon>
    </lineage>
</organism>
<dbReference type="PROSITE" id="PS51186">
    <property type="entry name" value="GNAT"/>
    <property type="match status" value="1"/>
</dbReference>
<evidence type="ECO:0000256" key="1">
    <source>
        <dbReference type="ARBA" id="ARBA00022679"/>
    </source>
</evidence>
<reference evidence="4 5" key="1">
    <citation type="submission" date="2024-09" db="EMBL/GenBank/DDBJ databases">
        <authorList>
            <person name="Sun Q."/>
            <person name="Mori K."/>
        </authorList>
    </citation>
    <scope>NUCLEOTIDE SEQUENCE [LARGE SCALE GENOMIC DNA]</scope>
    <source>
        <strain evidence="4 5">CCM 7468</strain>
    </source>
</reference>
<dbReference type="Proteomes" id="UP001589789">
    <property type="component" value="Unassembled WGS sequence"/>
</dbReference>
<evidence type="ECO:0000256" key="2">
    <source>
        <dbReference type="ARBA" id="ARBA00023315"/>
    </source>
</evidence>
<proteinExistence type="predicted"/>
<dbReference type="EMBL" id="JBHLVZ010000001">
    <property type="protein sequence ID" value="MFC0384162.1"/>
    <property type="molecule type" value="Genomic_DNA"/>
</dbReference>
<keyword evidence="1 4" id="KW-0808">Transferase</keyword>
<dbReference type="Gene3D" id="3.40.630.30">
    <property type="match status" value="1"/>
</dbReference>
<name>A0ABV6IKP9_9PROT</name>
<dbReference type="PANTHER" id="PTHR43877">
    <property type="entry name" value="AMINOALKYLPHOSPHONATE N-ACETYLTRANSFERASE-RELATED-RELATED"/>
    <property type="match status" value="1"/>
</dbReference>